<organism evidence="2 3">
    <name type="scientific">Mycena rosella</name>
    <name type="common">Pink bonnet</name>
    <name type="synonym">Agaricus rosellus</name>
    <dbReference type="NCBI Taxonomy" id="1033263"/>
    <lineage>
        <taxon>Eukaryota</taxon>
        <taxon>Fungi</taxon>
        <taxon>Dikarya</taxon>
        <taxon>Basidiomycota</taxon>
        <taxon>Agaricomycotina</taxon>
        <taxon>Agaricomycetes</taxon>
        <taxon>Agaricomycetidae</taxon>
        <taxon>Agaricales</taxon>
        <taxon>Marasmiineae</taxon>
        <taxon>Mycenaceae</taxon>
        <taxon>Mycena</taxon>
    </lineage>
</organism>
<keyword evidence="3" id="KW-1185">Reference proteome</keyword>
<dbReference type="Proteomes" id="UP001221757">
    <property type="component" value="Unassembled WGS sequence"/>
</dbReference>
<proteinExistence type="predicted"/>
<feature type="region of interest" description="Disordered" evidence="1">
    <location>
        <begin position="1"/>
        <end position="24"/>
    </location>
</feature>
<evidence type="ECO:0000313" key="2">
    <source>
        <dbReference type="EMBL" id="KAJ7691007.1"/>
    </source>
</evidence>
<dbReference type="EMBL" id="JARKIE010000061">
    <property type="protein sequence ID" value="KAJ7691007.1"/>
    <property type="molecule type" value="Genomic_DNA"/>
</dbReference>
<name>A0AAD7DGX5_MYCRO</name>
<dbReference type="AlphaFoldDB" id="A0AAD7DGX5"/>
<gene>
    <name evidence="2" type="ORF">B0H17DRAFT_935402</name>
</gene>
<evidence type="ECO:0000313" key="3">
    <source>
        <dbReference type="Proteomes" id="UP001221757"/>
    </source>
</evidence>
<comment type="caution">
    <text evidence="2">The sequence shown here is derived from an EMBL/GenBank/DDBJ whole genome shotgun (WGS) entry which is preliminary data.</text>
</comment>
<sequence>MFNPYAQGGWPNTENPNASPPRGTIPQPSIFGALPYPTPVSSPTPASSPFITFRFTSLSPTILDSVVLGPQSRTHFHIITDAPMVGFTIICDSANQPTIIIEWVEHPIIEIRGILSKRRTSNWLVLSADNSYRTMTASGRTFAWGADGDYTCLYCAGLGAPQIYARVFRQNEDLVLEMTPEAVQIGLLEICVAAALLLESGRNID</sequence>
<accession>A0AAD7DGX5</accession>
<reference evidence="2" key="1">
    <citation type="submission" date="2023-03" db="EMBL/GenBank/DDBJ databases">
        <title>Massive genome expansion in bonnet fungi (Mycena s.s.) driven by repeated elements and novel gene families across ecological guilds.</title>
        <authorList>
            <consortium name="Lawrence Berkeley National Laboratory"/>
            <person name="Harder C.B."/>
            <person name="Miyauchi S."/>
            <person name="Viragh M."/>
            <person name="Kuo A."/>
            <person name="Thoen E."/>
            <person name="Andreopoulos B."/>
            <person name="Lu D."/>
            <person name="Skrede I."/>
            <person name="Drula E."/>
            <person name="Henrissat B."/>
            <person name="Morin E."/>
            <person name="Kohler A."/>
            <person name="Barry K."/>
            <person name="LaButti K."/>
            <person name="Morin E."/>
            <person name="Salamov A."/>
            <person name="Lipzen A."/>
            <person name="Mereny Z."/>
            <person name="Hegedus B."/>
            <person name="Baldrian P."/>
            <person name="Stursova M."/>
            <person name="Weitz H."/>
            <person name="Taylor A."/>
            <person name="Grigoriev I.V."/>
            <person name="Nagy L.G."/>
            <person name="Martin F."/>
            <person name="Kauserud H."/>
        </authorList>
    </citation>
    <scope>NUCLEOTIDE SEQUENCE</scope>
    <source>
        <strain evidence="2">CBHHK067</strain>
    </source>
</reference>
<evidence type="ECO:0000256" key="1">
    <source>
        <dbReference type="SAM" id="MobiDB-lite"/>
    </source>
</evidence>
<protein>
    <submittedName>
        <fullName evidence="2">Uncharacterized protein</fullName>
    </submittedName>
</protein>